<gene>
    <name evidence="1" type="ORF">SAMN02745912_03617</name>
</gene>
<keyword evidence="2" id="KW-1185">Reference proteome</keyword>
<evidence type="ECO:0008006" key="3">
    <source>
        <dbReference type="Google" id="ProtNLM"/>
    </source>
</evidence>
<dbReference type="Proteomes" id="UP000184465">
    <property type="component" value="Unassembled WGS sequence"/>
</dbReference>
<evidence type="ECO:0000313" key="1">
    <source>
        <dbReference type="EMBL" id="SHK53913.1"/>
    </source>
</evidence>
<sequence length="61" mass="6887">MWTVIYIAHQEKDAYSIKDKLSSEGFLVKIRSVGSSNDGIFELLVPEAEADEAHNVLNDEY</sequence>
<proteinExistence type="predicted"/>
<dbReference type="OrthoDB" id="1684603at2"/>
<dbReference type="AlphaFoldDB" id="A0A1M6TAA2"/>
<dbReference type="EMBL" id="FRAG01000085">
    <property type="protein sequence ID" value="SHK53913.1"/>
    <property type="molecule type" value="Genomic_DNA"/>
</dbReference>
<dbReference type="STRING" id="1121301.SAMN02745912_03617"/>
<protein>
    <recommendedName>
        <fullName evidence="3">Signal transducing protein</fullName>
    </recommendedName>
</protein>
<accession>A0A1M6TAA2</accession>
<reference evidence="2" key="1">
    <citation type="submission" date="2016-11" db="EMBL/GenBank/DDBJ databases">
        <authorList>
            <person name="Varghese N."/>
            <person name="Submissions S."/>
        </authorList>
    </citation>
    <scope>NUCLEOTIDE SEQUENCE [LARGE SCALE GENOMIC DNA]</scope>
    <source>
        <strain evidence="2">DSM 15212 / CIP 107654 / DViRD3</strain>
    </source>
</reference>
<evidence type="ECO:0000313" key="2">
    <source>
        <dbReference type="Proteomes" id="UP000184465"/>
    </source>
</evidence>
<name>A0A1M6TAA2_PARC5</name>
<organism evidence="1 2">
    <name type="scientific">Paramaledivibacter caminithermalis (strain DSM 15212 / CIP 107654 / DViRD3)</name>
    <name type="common">Clostridium caminithermale</name>
    <dbReference type="NCBI Taxonomy" id="1121301"/>
    <lineage>
        <taxon>Bacteria</taxon>
        <taxon>Bacillati</taxon>
        <taxon>Bacillota</taxon>
        <taxon>Clostridia</taxon>
        <taxon>Peptostreptococcales</taxon>
        <taxon>Caminicellaceae</taxon>
        <taxon>Paramaledivibacter</taxon>
    </lineage>
</organism>
<dbReference type="RefSeq" id="WP_073153294.1">
    <property type="nucleotide sequence ID" value="NZ_FRAG01000085.1"/>
</dbReference>